<evidence type="ECO:0000256" key="1">
    <source>
        <dbReference type="SAM" id="Phobius"/>
    </source>
</evidence>
<keyword evidence="1" id="KW-0812">Transmembrane</keyword>
<accession>A0A328C2I1</accession>
<sequence>MSDRILDKLKQHFIKHRFCYIALGLFLLIFHQMIIASIITPYRCDMWKGKEVEVFLTPEEWRKLSGVNESLKGTEWVYYPTIEGELEKDPFFIKNQGLYQPVMYFNGNRHTLSSINDKHPNLNIYVYIFPRTILGHDTFILYDYKLQKIILQYNLIGGYVRNPLSGLPESFDCNNNAMSDGLKLIESYLNN</sequence>
<reference evidence="3" key="1">
    <citation type="submission" date="2018-02" db="EMBL/GenBank/DDBJ databases">
        <title>Glaesserella australis sp. nov., isolated from the lungs of pigs.</title>
        <authorList>
            <person name="Turni C."/>
            <person name="Christensen H."/>
        </authorList>
    </citation>
    <scope>NUCLEOTIDE SEQUENCE [LARGE SCALE GENOMIC DNA]</scope>
    <source>
        <strain evidence="3">HS4635</strain>
    </source>
</reference>
<evidence type="ECO:0000313" key="2">
    <source>
        <dbReference type="EMBL" id="RAL19260.1"/>
    </source>
</evidence>
<dbReference type="EMBL" id="PTPX01000007">
    <property type="protein sequence ID" value="RAL19260.1"/>
    <property type="molecule type" value="Genomic_DNA"/>
</dbReference>
<keyword evidence="1" id="KW-1133">Transmembrane helix</keyword>
<organism evidence="2 3">
    <name type="scientific">Glaesserella australis</name>
    <dbReference type="NCBI Taxonomy" id="2094024"/>
    <lineage>
        <taxon>Bacteria</taxon>
        <taxon>Pseudomonadati</taxon>
        <taxon>Pseudomonadota</taxon>
        <taxon>Gammaproteobacteria</taxon>
        <taxon>Pasteurellales</taxon>
        <taxon>Pasteurellaceae</taxon>
        <taxon>Glaesserella</taxon>
    </lineage>
</organism>
<evidence type="ECO:0000313" key="3">
    <source>
        <dbReference type="Proteomes" id="UP000248689"/>
    </source>
</evidence>
<dbReference type="OrthoDB" id="5677056at2"/>
<dbReference type="RefSeq" id="WP_111749546.1">
    <property type="nucleotide sequence ID" value="NZ_PTPX01000007.1"/>
</dbReference>
<keyword evidence="3" id="KW-1185">Reference proteome</keyword>
<keyword evidence="1" id="KW-0472">Membrane</keyword>
<dbReference type="AlphaFoldDB" id="A0A328C2I1"/>
<comment type="caution">
    <text evidence="2">The sequence shown here is derived from an EMBL/GenBank/DDBJ whole genome shotgun (WGS) entry which is preliminary data.</text>
</comment>
<proteinExistence type="predicted"/>
<gene>
    <name evidence="2" type="ORF">C5N92_03845</name>
</gene>
<dbReference type="Proteomes" id="UP000248689">
    <property type="component" value="Unassembled WGS sequence"/>
</dbReference>
<protein>
    <submittedName>
        <fullName evidence="2">Uncharacterized protein</fullName>
    </submittedName>
</protein>
<name>A0A328C2I1_9PAST</name>
<feature type="transmembrane region" description="Helical" evidence="1">
    <location>
        <begin position="20"/>
        <end position="42"/>
    </location>
</feature>